<organism evidence="5">
    <name type="scientific">freshwater metagenome</name>
    <dbReference type="NCBI Taxonomy" id="449393"/>
    <lineage>
        <taxon>unclassified sequences</taxon>
        <taxon>metagenomes</taxon>
        <taxon>ecological metagenomes</taxon>
    </lineage>
</organism>
<sequence>MENPKTRVVVVNYNGGEQTLECLQALVADDPNRELDIVLVDNASNDHLVQRMPTELPSVRVIPSKTNLGFGGGNNLALADLGGIDFVALINSDARVQPGWLAPLKNALLSNPALGAACPRIRLAGEFITVDISAHRPLTVAGAWVDGQDVSARVQYGPTFGAPEPPTPEVSRARRLKNAGQIWVPVNSATETISLRVLDGGPAIFSADRAAVSSERHRSLRTVEVPVGPPRMRLLNNTGNYWTRDGFSADRGWLEPDEPSRYAVSEPVEAWCGAAVLLRADCWLATGNFDEKLFLYYEDADLSERAKNLGWSFIYVPESLVDHDHATSTGEDSLLALRLTERNRLIVIRRYQRGGVKAVMKSLIATLGYARRDLFARPLRWRLPRSKIVSARLRAASSSLIH</sequence>
<evidence type="ECO:0000256" key="1">
    <source>
        <dbReference type="ARBA" id="ARBA00006739"/>
    </source>
</evidence>
<dbReference type="SUPFAM" id="SSF53448">
    <property type="entry name" value="Nucleotide-diphospho-sugar transferases"/>
    <property type="match status" value="1"/>
</dbReference>
<evidence type="ECO:0000313" key="5">
    <source>
        <dbReference type="EMBL" id="CAB4722819.1"/>
    </source>
</evidence>
<dbReference type="InterPro" id="IPR001173">
    <property type="entry name" value="Glyco_trans_2-like"/>
</dbReference>
<evidence type="ECO:0000256" key="3">
    <source>
        <dbReference type="ARBA" id="ARBA00022679"/>
    </source>
</evidence>
<comment type="similarity">
    <text evidence="1">Belongs to the glycosyltransferase 2 family.</text>
</comment>
<dbReference type="AlphaFoldDB" id="A0A6J6RIG8"/>
<dbReference type="InterPro" id="IPR029044">
    <property type="entry name" value="Nucleotide-diphossugar_trans"/>
</dbReference>
<dbReference type="Pfam" id="PF13641">
    <property type="entry name" value="Glyco_tranf_2_3"/>
    <property type="match status" value="1"/>
</dbReference>
<name>A0A6J6RIG8_9ZZZZ</name>
<dbReference type="Gene3D" id="3.90.550.10">
    <property type="entry name" value="Spore Coat Polysaccharide Biosynthesis Protein SpsA, Chain A"/>
    <property type="match status" value="2"/>
</dbReference>
<feature type="domain" description="Glycosyltransferase 2-like" evidence="4">
    <location>
        <begin position="8"/>
        <end position="121"/>
    </location>
</feature>
<keyword evidence="3" id="KW-0808">Transferase</keyword>
<dbReference type="GO" id="GO:0016757">
    <property type="term" value="F:glycosyltransferase activity"/>
    <property type="evidence" value="ECO:0007669"/>
    <property type="project" value="UniProtKB-KW"/>
</dbReference>
<gene>
    <name evidence="5" type="ORF">UFOPK2683_00763</name>
</gene>
<dbReference type="PANTHER" id="PTHR43179:SF12">
    <property type="entry name" value="GALACTOFURANOSYLTRANSFERASE GLFT2"/>
    <property type="match status" value="1"/>
</dbReference>
<evidence type="ECO:0000259" key="4">
    <source>
        <dbReference type="Pfam" id="PF00535"/>
    </source>
</evidence>
<keyword evidence="2" id="KW-0328">Glycosyltransferase</keyword>
<proteinExistence type="inferred from homology"/>
<dbReference type="EMBL" id="CAEZYK010000035">
    <property type="protein sequence ID" value="CAB4722819.1"/>
    <property type="molecule type" value="Genomic_DNA"/>
</dbReference>
<dbReference type="PANTHER" id="PTHR43179">
    <property type="entry name" value="RHAMNOSYLTRANSFERASE WBBL"/>
    <property type="match status" value="1"/>
</dbReference>
<reference evidence="5" key="1">
    <citation type="submission" date="2020-05" db="EMBL/GenBank/DDBJ databases">
        <authorList>
            <person name="Chiriac C."/>
            <person name="Salcher M."/>
            <person name="Ghai R."/>
            <person name="Kavagutti S V."/>
        </authorList>
    </citation>
    <scope>NUCLEOTIDE SEQUENCE</scope>
</reference>
<dbReference type="Pfam" id="PF00535">
    <property type="entry name" value="Glycos_transf_2"/>
    <property type="match status" value="1"/>
</dbReference>
<accession>A0A6J6RIG8</accession>
<evidence type="ECO:0000256" key="2">
    <source>
        <dbReference type="ARBA" id="ARBA00022676"/>
    </source>
</evidence>
<protein>
    <submittedName>
        <fullName evidence="5">Unannotated protein</fullName>
    </submittedName>
</protein>